<feature type="region of interest" description="Disordered" evidence="1">
    <location>
        <begin position="513"/>
        <end position="544"/>
    </location>
</feature>
<feature type="compositionally biased region" description="Basic and acidic residues" evidence="1">
    <location>
        <begin position="513"/>
        <end position="532"/>
    </location>
</feature>
<feature type="region of interest" description="Disordered" evidence="1">
    <location>
        <begin position="173"/>
        <end position="220"/>
    </location>
</feature>
<dbReference type="Pfam" id="PF03432">
    <property type="entry name" value="Relaxase"/>
    <property type="match status" value="1"/>
</dbReference>
<reference evidence="2" key="1">
    <citation type="submission" date="2013-11" db="EMBL/GenBank/DDBJ databases">
        <title>A murein lytic enzyme of Bifidobacterium bifidum MIMBb75 modulates dendritic cell maturation through its CHAP amidase domain.</title>
        <authorList>
            <person name="Guglielmetti S."/>
        </authorList>
    </citation>
    <scope>NUCLEOTIDE SEQUENCE</scope>
    <source>
        <strain evidence="2">MIMBb75</strain>
    </source>
</reference>
<sequence length="544" mass="61323">MAVVKLGRPVKSNLGGSNGAMAYIIDPAKTDGGRLVSSNYERTGTDYDALTDPMLEDNENSPKGIRKNSRLAYHIKLSFSPDDPVTPEKVHELGVEFAHRITSDEYKFVVATHTDRHHLHDHIMVCAASRYGKHLKAELPKDIIEQWRAVSDEICRREGLSVVFNPVVEEQTRKMRDGATAGGDDGTPPARDPKYDDEAPVRSVNEPEATARKASGGEPLERRYGMSMEEIYASAKGMGTKDRIRMLIDLTSSTAENFEDWKDMLDIRGVDVTIRGQHLTYTLKDTGFKVRDAKLGQAYDMTNIMAGLQSTPVIPITFNRRLVAKQTRKTITVWLPGTHRKKKITFDAKRLVDDGGSTLRAFLPRDRDQIILDPSNRYAGKTPTPGLYQWFGEPASRLEPQTTPERLPLRYGVSPAQQRYYQAQARRLDRLAGEAKALNAAIRWTRLAGGDSAKGLRLLRGKVRESHDELQSAVIALHDAIQRGDPDLVAETRGEMERREALCDRYEGELSAIEREIHTTRDREQTETEQREQQQQQHKRGRSI</sequence>
<dbReference type="InterPro" id="IPR005094">
    <property type="entry name" value="Endonuclease_MobA/VirD2"/>
</dbReference>
<proteinExistence type="predicted"/>
<evidence type="ECO:0000313" key="2">
    <source>
        <dbReference type="EMBL" id="CDS55420.1"/>
    </source>
</evidence>
<dbReference type="PATRIC" id="fig|1681.47.peg.1963"/>
<name>A0A068YVH8_BIFBI</name>
<organism evidence="2">
    <name type="scientific">Bifidobacterium bifidum</name>
    <dbReference type="NCBI Taxonomy" id="1681"/>
    <lineage>
        <taxon>Bacteria</taxon>
        <taxon>Bacillati</taxon>
        <taxon>Actinomycetota</taxon>
        <taxon>Actinomycetes</taxon>
        <taxon>Bifidobacteriales</taxon>
        <taxon>Bifidobacteriaceae</taxon>
        <taxon>Bifidobacterium</taxon>
    </lineage>
</organism>
<accession>A0A068YVH8</accession>
<dbReference type="RefSeq" id="WP_003817169.1">
    <property type="nucleotide sequence ID" value="NZ_JADMYI010000010.1"/>
</dbReference>
<evidence type="ECO:0000256" key="1">
    <source>
        <dbReference type="SAM" id="MobiDB-lite"/>
    </source>
</evidence>
<dbReference type="EMBL" id="HG794715">
    <property type="protein sequence ID" value="CDS55420.1"/>
    <property type="molecule type" value="Genomic_DNA"/>
</dbReference>
<dbReference type="AlphaFoldDB" id="A0A068YVH8"/>
<feature type="compositionally biased region" description="Basic and acidic residues" evidence="1">
    <location>
        <begin position="191"/>
        <end position="200"/>
    </location>
</feature>
<protein>
    <submittedName>
        <fullName evidence="2">VirD2-like protein</fullName>
    </submittedName>
</protein>